<evidence type="ECO:0000313" key="4">
    <source>
        <dbReference type="EMBL" id="VAW39172.1"/>
    </source>
</evidence>
<feature type="domain" description="Prephenate/arogenate dehydrogenase" evidence="3">
    <location>
        <begin position="4"/>
        <end position="295"/>
    </location>
</feature>
<dbReference type="EMBL" id="UOEU01000732">
    <property type="protein sequence ID" value="VAW39172.1"/>
    <property type="molecule type" value="Genomic_DNA"/>
</dbReference>
<dbReference type="Gene3D" id="1.10.3660.10">
    <property type="entry name" value="6-phosphogluconate dehydrogenase C-terminal like domain"/>
    <property type="match status" value="1"/>
</dbReference>
<organism evidence="4">
    <name type="scientific">hydrothermal vent metagenome</name>
    <dbReference type="NCBI Taxonomy" id="652676"/>
    <lineage>
        <taxon>unclassified sequences</taxon>
        <taxon>metagenomes</taxon>
        <taxon>ecological metagenomes</taxon>
    </lineage>
</organism>
<feature type="region of interest" description="Disordered" evidence="2">
    <location>
        <begin position="295"/>
        <end position="325"/>
    </location>
</feature>
<evidence type="ECO:0000256" key="1">
    <source>
        <dbReference type="ARBA" id="ARBA00023002"/>
    </source>
</evidence>
<dbReference type="PANTHER" id="PTHR21363:SF0">
    <property type="entry name" value="PREPHENATE DEHYDROGENASE [NADP(+)]"/>
    <property type="match status" value="1"/>
</dbReference>
<accession>A0A3B0VJG3</accession>
<dbReference type="GO" id="GO:0004665">
    <property type="term" value="F:prephenate dehydrogenase (NADP+) activity"/>
    <property type="evidence" value="ECO:0007669"/>
    <property type="project" value="InterPro"/>
</dbReference>
<gene>
    <name evidence="4" type="ORF">MNBD_CHLOROFLEXI01-4920</name>
</gene>
<dbReference type="PANTHER" id="PTHR21363">
    <property type="entry name" value="PREPHENATE DEHYDROGENASE"/>
    <property type="match status" value="1"/>
</dbReference>
<dbReference type="AlphaFoldDB" id="A0A3B0VJG3"/>
<name>A0A3B0VJG3_9ZZZZ</name>
<reference evidence="4" key="1">
    <citation type="submission" date="2018-06" db="EMBL/GenBank/DDBJ databases">
        <authorList>
            <person name="Zhirakovskaya E."/>
        </authorList>
    </citation>
    <scope>NUCLEOTIDE SEQUENCE</scope>
</reference>
<dbReference type="PROSITE" id="PS51176">
    <property type="entry name" value="PDH_ADH"/>
    <property type="match status" value="1"/>
</dbReference>
<dbReference type="InterPro" id="IPR050812">
    <property type="entry name" value="Preph/Arog_dehydrog"/>
</dbReference>
<dbReference type="GO" id="GO:0070403">
    <property type="term" value="F:NAD+ binding"/>
    <property type="evidence" value="ECO:0007669"/>
    <property type="project" value="InterPro"/>
</dbReference>
<proteinExistence type="predicted"/>
<dbReference type="GO" id="GO:0008977">
    <property type="term" value="F:prephenate dehydrogenase (NAD+) activity"/>
    <property type="evidence" value="ECO:0007669"/>
    <property type="project" value="InterPro"/>
</dbReference>
<sequence>MQTQTITIIGLGRVGASIGLALKNSPLDVKVIGHDPDAEKGKIAKETMNAVDKAEWNLVNAARKADILVLTAQISDVEGILQVIGSELQPHTLVLDLSNLKRLGLDWAKLHLQQGHYVGAVPVLAAQYLADGRSDTTTATPDLFKNSAFCLMPSPKADPKAVETAVNFGLLLGAQPYFVDPDEYDGLMQGSETLPGLMAVAMFSAVKKATGWRDMLRFAGLPFALMTLPLQNDRDIPLQALQNRQATLRWLDATMEEMKVVRRLVYEENDELLTALTEQLAIEREKWVLSRTKNDWDERKSPSIQPRSMGEHLFGGLARRGDSDE</sequence>
<dbReference type="InterPro" id="IPR003099">
    <property type="entry name" value="Prephen_DH"/>
</dbReference>
<dbReference type="Pfam" id="PF02153">
    <property type="entry name" value="PDH_N"/>
    <property type="match status" value="1"/>
</dbReference>
<dbReference type="InterPro" id="IPR046826">
    <property type="entry name" value="PDH_N"/>
</dbReference>
<dbReference type="SUPFAM" id="SSF51735">
    <property type="entry name" value="NAD(P)-binding Rossmann-fold domains"/>
    <property type="match status" value="1"/>
</dbReference>
<dbReference type="InterPro" id="IPR036291">
    <property type="entry name" value="NAD(P)-bd_dom_sf"/>
</dbReference>
<keyword evidence="1" id="KW-0560">Oxidoreductase</keyword>
<dbReference type="Gene3D" id="3.40.50.720">
    <property type="entry name" value="NAD(P)-binding Rossmann-like Domain"/>
    <property type="match status" value="1"/>
</dbReference>
<protein>
    <recommendedName>
        <fullName evidence="3">Prephenate/arogenate dehydrogenase domain-containing protein</fullName>
    </recommendedName>
</protein>
<evidence type="ECO:0000259" key="3">
    <source>
        <dbReference type="PROSITE" id="PS51176"/>
    </source>
</evidence>
<dbReference type="GO" id="GO:0006571">
    <property type="term" value="P:tyrosine biosynthetic process"/>
    <property type="evidence" value="ECO:0007669"/>
    <property type="project" value="InterPro"/>
</dbReference>
<evidence type="ECO:0000256" key="2">
    <source>
        <dbReference type="SAM" id="MobiDB-lite"/>
    </source>
</evidence>